<evidence type="ECO:0000256" key="2">
    <source>
        <dbReference type="ARBA" id="ARBA00022448"/>
    </source>
</evidence>
<evidence type="ECO:0000256" key="6">
    <source>
        <dbReference type="ARBA" id="ARBA00023136"/>
    </source>
</evidence>
<evidence type="ECO:0000256" key="3">
    <source>
        <dbReference type="ARBA" id="ARBA00022475"/>
    </source>
</evidence>
<sequence>MSVTVGLSNLGLGAAFSVAVLIARERLGVGPAGYGFLLTAGAVGGVVGGLAAGRIIALLGTGTTLRAGLVIETLIHPGLALTRSAITAGGLFALLSFHLVVLSTIGASLRQQIVPARLLGRVHSAYRLVTNSGMCLGSILGGVLAHYFGLTAPFWLGLARAAALTACAWRILSDRSTHAARENAR</sequence>
<gene>
    <name evidence="9" type="ORF">GCM10022254_73310</name>
</gene>
<feature type="transmembrane region" description="Helical" evidence="7">
    <location>
        <begin position="154"/>
        <end position="172"/>
    </location>
</feature>
<dbReference type="PROSITE" id="PS50850">
    <property type="entry name" value="MFS"/>
    <property type="match status" value="1"/>
</dbReference>
<feature type="transmembrane region" description="Helical" evidence="7">
    <location>
        <begin position="80"/>
        <end position="107"/>
    </location>
</feature>
<evidence type="ECO:0000313" key="9">
    <source>
        <dbReference type="EMBL" id="GAA4242040.1"/>
    </source>
</evidence>
<keyword evidence="3" id="KW-1003">Cell membrane</keyword>
<organism evidence="9 10">
    <name type="scientific">Actinomadura meridiana</name>
    <dbReference type="NCBI Taxonomy" id="559626"/>
    <lineage>
        <taxon>Bacteria</taxon>
        <taxon>Bacillati</taxon>
        <taxon>Actinomycetota</taxon>
        <taxon>Actinomycetes</taxon>
        <taxon>Streptosporangiales</taxon>
        <taxon>Thermomonosporaceae</taxon>
        <taxon>Actinomadura</taxon>
    </lineage>
</organism>
<accession>A0ABP8CRH7</accession>
<evidence type="ECO:0000256" key="4">
    <source>
        <dbReference type="ARBA" id="ARBA00022692"/>
    </source>
</evidence>
<keyword evidence="10" id="KW-1185">Reference proteome</keyword>
<dbReference type="EMBL" id="BAABAS010000029">
    <property type="protein sequence ID" value="GAA4242040.1"/>
    <property type="molecule type" value="Genomic_DNA"/>
</dbReference>
<dbReference type="InterPro" id="IPR020846">
    <property type="entry name" value="MFS_dom"/>
</dbReference>
<feature type="transmembrane region" description="Helical" evidence="7">
    <location>
        <begin position="35"/>
        <end position="60"/>
    </location>
</feature>
<keyword evidence="6 7" id="KW-0472">Membrane</keyword>
<feature type="transmembrane region" description="Helical" evidence="7">
    <location>
        <begin position="128"/>
        <end position="148"/>
    </location>
</feature>
<keyword evidence="4 7" id="KW-0812">Transmembrane</keyword>
<dbReference type="InterPro" id="IPR010290">
    <property type="entry name" value="TM_effector"/>
</dbReference>
<dbReference type="Gene3D" id="1.20.1250.20">
    <property type="entry name" value="MFS general substrate transporter like domains"/>
    <property type="match status" value="1"/>
</dbReference>
<comment type="subcellular location">
    <subcellularLocation>
        <location evidence="1">Cell membrane</location>
        <topology evidence="1">Multi-pass membrane protein</topology>
    </subcellularLocation>
</comment>
<name>A0ABP8CRH7_9ACTN</name>
<dbReference type="Proteomes" id="UP001501710">
    <property type="component" value="Unassembled WGS sequence"/>
</dbReference>
<evidence type="ECO:0000256" key="5">
    <source>
        <dbReference type="ARBA" id="ARBA00022989"/>
    </source>
</evidence>
<dbReference type="InterPro" id="IPR036259">
    <property type="entry name" value="MFS_trans_sf"/>
</dbReference>
<evidence type="ECO:0000313" key="10">
    <source>
        <dbReference type="Proteomes" id="UP001501710"/>
    </source>
</evidence>
<evidence type="ECO:0000256" key="7">
    <source>
        <dbReference type="SAM" id="Phobius"/>
    </source>
</evidence>
<evidence type="ECO:0000259" key="8">
    <source>
        <dbReference type="PROSITE" id="PS50850"/>
    </source>
</evidence>
<dbReference type="Pfam" id="PF05977">
    <property type="entry name" value="MFS_3"/>
    <property type="match status" value="1"/>
</dbReference>
<protein>
    <recommendedName>
        <fullName evidence="8">Major facilitator superfamily (MFS) profile domain-containing protein</fullName>
    </recommendedName>
</protein>
<feature type="transmembrane region" description="Helical" evidence="7">
    <location>
        <begin position="6"/>
        <end position="23"/>
    </location>
</feature>
<comment type="caution">
    <text evidence="9">The sequence shown here is derived from an EMBL/GenBank/DDBJ whole genome shotgun (WGS) entry which is preliminary data.</text>
</comment>
<keyword evidence="5 7" id="KW-1133">Transmembrane helix</keyword>
<dbReference type="PANTHER" id="PTHR23513">
    <property type="entry name" value="INTEGRAL MEMBRANE EFFLUX PROTEIN-RELATED"/>
    <property type="match status" value="1"/>
</dbReference>
<feature type="domain" description="Major facilitator superfamily (MFS) profile" evidence="8">
    <location>
        <begin position="1"/>
        <end position="185"/>
    </location>
</feature>
<evidence type="ECO:0000256" key="1">
    <source>
        <dbReference type="ARBA" id="ARBA00004651"/>
    </source>
</evidence>
<keyword evidence="2" id="KW-0813">Transport</keyword>
<dbReference type="PANTHER" id="PTHR23513:SF6">
    <property type="entry name" value="MAJOR FACILITATOR SUPERFAMILY ASSOCIATED DOMAIN-CONTAINING PROTEIN"/>
    <property type="match status" value="1"/>
</dbReference>
<proteinExistence type="predicted"/>
<reference evidence="10" key="1">
    <citation type="journal article" date="2019" name="Int. J. Syst. Evol. Microbiol.">
        <title>The Global Catalogue of Microorganisms (GCM) 10K type strain sequencing project: providing services to taxonomists for standard genome sequencing and annotation.</title>
        <authorList>
            <consortium name="The Broad Institute Genomics Platform"/>
            <consortium name="The Broad Institute Genome Sequencing Center for Infectious Disease"/>
            <person name="Wu L."/>
            <person name="Ma J."/>
        </authorList>
    </citation>
    <scope>NUCLEOTIDE SEQUENCE [LARGE SCALE GENOMIC DNA]</scope>
    <source>
        <strain evidence="10">JCM 17440</strain>
    </source>
</reference>
<dbReference type="SUPFAM" id="SSF103473">
    <property type="entry name" value="MFS general substrate transporter"/>
    <property type="match status" value="1"/>
</dbReference>